<organism evidence="2 3">
    <name type="scientific">Tissierella carlieri</name>
    <dbReference type="NCBI Taxonomy" id="689904"/>
    <lineage>
        <taxon>Bacteria</taxon>
        <taxon>Bacillati</taxon>
        <taxon>Bacillota</taxon>
        <taxon>Tissierellia</taxon>
        <taxon>Tissierellales</taxon>
        <taxon>Tissierellaceae</taxon>
        <taxon>Tissierella</taxon>
    </lineage>
</organism>
<dbReference type="Pfam" id="PF04961">
    <property type="entry name" value="FTCD_C"/>
    <property type="match status" value="1"/>
</dbReference>
<accession>A0ABT1S6G8</accession>
<evidence type="ECO:0000313" key="3">
    <source>
        <dbReference type="Proteomes" id="UP001524478"/>
    </source>
</evidence>
<name>A0ABT1S6G8_9FIRM</name>
<evidence type="ECO:0000259" key="1">
    <source>
        <dbReference type="Pfam" id="PF04961"/>
    </source>
</evidence>
<dbReference type="RefSeq" id="WP_216561986.1">
    <property type="nucleotide sequence ID" value="NZ_JAHLOH010000050.1"/>
</dbReference>
<protein>
    <submittedName>
        <fullName evidence="2">Cyclodeaminase/cyclohydrolase family protein</fullName>
    </submittedName>
</protein>
<gene>
    <name evidence="2" type="ORF">NE686_02465</name>
</gene>
<evidence type="ECO:0000313" key="2">
    <source>
        <dbReference type="EMBL" id="MCQ4921937.1"/>
    </source>
</evidence>
<reference evidence="2 3" key="1">
    <citation type="submission" date="2022-06" db="EMBL/GenBank/DDBJ databases">
        <title>Isolation of gut microbiota from human fecal samples.</title>
        <authorList>
            <person name="Pamer E.G."/>
            <person name="Barat B."/>
            <person name="Waligurski E."/>
            <person name="Medina S."/>
            <person name="Paddock L."/>
            <person name="Mostad J."/>
        </authorList>
    </citation>
    <scope>NUCLEOTIDE SEQUENCE [LARGE SCALE GENOMIC DNA]</scope>
    <source>
        <strain evidence="2 3">DFI.7.95</strain>
    </source>
</reference>
<dbReference type="EMBL" id="JANGAC010000002">
    <property type="protein sequence ID" value="MCQ4921937.1"/>
    <property type="molecule type" value="Genomic_DNA"/>
</dbReference>
<sequence>MFIDKSLKQYALDTKSSDPTPGGGSVSAYVGTLSSALTSMVGGLTFSKKNYSELPEDVRSKMESNAKELEGLFEELANDVDKDTNAFDKVMEAFKMPKETDEEKKARSQAIQEGYKIALEVPLKCAEKCHRVLELQDVFAEYGNVNAITDIGVGVLLAYSGLEGALLNVTINLGSIKDEEYQKNISEKVSSLLSSAKNLKEKSLETVYKRLNG</sequence>
<proteinExistence type="predicted"/>
<feature type="domain" description="Cyclodeaminase/cyclohydrolase" evidence="1">
    <location>
        <begin position="6"/>
        <end position="190"/>
    </location>
</feature>
<dbReference type="Proteomes" id="UP001524478">
    <property type="component" value="Unassembled WGS sequence"/>
</dbReference>
<dbReference type="InterPro" id="IPR007044">
    <property type="entry name" value="Cyclodeamin/CycHdrlase"/>
</dbReference>
<comment type="caution">
    <text evidence="2">The sequence shown here is derived from an EMBL/GenBank/DDBJ whole genome shotgun (WGS) entry which is preliminary data.</text>
</comment>
<keyword evidence="3" id="KW-1185">Reference proteome</keyword>